<dbReference type="PROSITE" id="PS50092">
    <property type="entry name" value="TSP1"/>
    <property type="match status" value="3"/>
</dbReference>
<dbReference type="InterPro" id="IPR036383">
    <property type="entry name" value="TSP1_rpt_sf"/>
</dbReference>
<feature type="chain" id="PRO_5020306246" evidence="3">
    <location>
        <begin position="22"/>
        <end position="183"/>
    </location>
</feature>
<protein>
    <submittedName>
        <fullName evidence="4">Uncharacterized protein</fullName>
    </submittedName>
</protein>
<accession>A0A4V6A0V1</accession>
<keyword evidence="5" id="KW-1185">Reference proteome</keyword>
<dbReference type="Proteomes" id="UP000298663">
    <property type="component" value="Unassembled WGS sequence"/>
</dbReference>
<dbReference type="PANTHER" id="PTHR22906:SF48">
    <property type="entry name" value="THROMBOSPONDIN TYPE 1 DOMAIN PROTEIN"/>
    <property type="match status" value="1"/>
</dbReference>
<dbReference type="SMART" id="SM00209">
    <property type="entry name" value="TSP1"/>
    <property type="match status" value="3"/>
</dbReference>
<dbReference type="PANTHER" id="PTHR22906">
    <property type="entry name" value="PROPERDIN"/>
    <property type="match status" value="1"/>
</dbReference>
<dbReference type="Gene3D" id="2.20.100.10">
    <property type="entry name" value="Thrombospondin type-1 (TSP1) repeat"/>
    <property type="match status" value="3"/>
</dbReference>
<dbReference type="OrthoDB" id="5868789at2759"/>
<evidence type="ECO:0000313" key="4">
    <source>
        <dbReference type="EMBL" id="TKR72905.1"/>
    </source>
</evidence>
<dbReference type="InterPro" id="IPR000884">
    <property type="entry name" value="TSP1_rpt"/>
</dbReference>
<dbReference type="PRINTS" id="PR01705">
    <property type="entry name" value="TSP1REPEAT"/>
</dbReference>
<proteinExistence type="predicted"/>
<name>A0A4V6A0V1_STECR</name>
<dbReference type="AlphaFoldDB" id="A0A4V6A0V1"/>
<evidence type="ECO:0000256" key="3">
    <source>
        <dbReference type="SAM" id="SignalP"/>
    </source>
</evidence>
<dbReference type="EMBL" id="AZBU02000006">
    <property type="protein sequence ID" value="TKR72905.1"/>
    <property type="molecule type" value="Genomic_DNA"/>
</dbReference>
<dbReference type="Pfam" id="PF00090">
    <property type="entry name" value="TSP_1"/>
    <property type="match status" value="3"/>
</dbReference>
<comment type="caution">
    <text evidence="4">The sequence shown here is derived from an EMBL/GenBank/DDBJ whole genome shotgun (WGS) entry which is preliminary data.</text>
</comment>
<keyword evidence="2" id="KW-1015">Disulfide bond</keyword>
<reference evidence="4 5" key="2">
    <citation type="journal article" date="2019" name="G3 (Bethesda)">
        <title>Hybrid Assembly of the Genome of the Entomopathogenic Nematode Steinernema carpocapsae Identifies the X-Chromosome.</title>
        <authorList>
            <person name="Serra L."/>
            <person name="Macchietto M."/>
            <person name="Macias-Munoz A."/>
            <person name="McGill C.J."/>
            <person name="Rodriguez I.M."/>
            <person name="Rodriguez B."/>
            <person name="Murad R."/>
            <person name="Mortazavi A."/>
        </authorList>
    </citation>
    <scope>NUCLEOTIDE SEQUENCE [LARGE SCALE GENOMIC DNA]</scope>
    <source>
        <strain evidence="4 5">ALL</strain>
    </source>
</reference>
<evidence type="ECO:0000256" key="1">
    <source>
        <dbReference type="ARBA" id="ARBA00022737"/>
    </source>
</evidence>
<dbReference type="InterPro" id="IPR052065">
    <property type="entry name" value="Compl_asym_regulator"/>
</dbReference>
<feature type="signal peptide" evidence="3">
    <location>
        <begin position="1"/>
        <end position="21"/>
    </location>
</feature>
<dbReference type="SUPFAM" id="SSF82895">
    <property type="entry name" value="TSP-1 type 1 repeat"/>
    <property type="match status" value="2"/>
</dbReference>
<keyword evidence="3" id="KW-0732">Signal</keyword>
<keyword evidence="1" id="KW-0677">Repeat</keyword>
<sequence>MFASSAICLALFGAFFQACSGVPIGGGVVPCGLPQCQPCVTCRDPPMGAWTEWTQWSQCAQAYGAFSQTRRRTCSSTQCPGGDGEQARACTPPQEPPQWSQWGAWGQCSVTCGTGVCTRQRTCMSQCSSCPCQGPAIEQKPCQQQPCSCWTQWSAWSQCSITCGLGGFRSRTRQCTCAQLPKS</sequence>
<reference evidence="4 5" key="1">
    <citation type="journal article" date="2015" name="Genome Biol.">
        <title>Comparative genomics of Steinernema reveals deeply conserved gene regulatory networks.</title>
        <authorList>
            <person name="Dillman A.R."/>
            <person name="Macchietto M."/>
            <person name="Porter C.F."/>
            <person name="Rogers A."/>
            <person name="Williams B."/>
            <person name="Antoshechkin I."/>
            <person name="Lee M.M."/>
            <person name="Goodwin Z."/>
            <person name="Lu X."/>
            <person name="Lewis E.E."/>
            <person name="Goodrich-Blair H."/>
            <person name="Stock S.P."/>
            <person name="Adams B.J."/>
            <person name="Sternberg P.W."/>
            <person name="Mortazavi A."/>
        </authorList>
    </citation>
    <scope>NUCLEOTIDE SEQUENCE [LARGE SCALE GENOMIC DNA]</scope>
    <source>
        <strain evidence="4 5">ALL</strain>
    </source>
</reference>
<evidence type="ECO:0000313" key="5">
    <source>
        <dbReference type="Proteomes" id="UP000298663"/>
    </source>
</evidence>
<dbReference type="STRING" id="34508.A0A4V6A0V1"/>
<organism evidence="4 5">
    <name type="scientific">Steinernema carpocapsae</name>
    <name type="common">Entomopathogenic nematode</name>
    <dbReference type="NCBI Taxonomy" id="34508"/>
    <lineage>
        <taxon>Eukaryota</taxon>
        <taxon>Metazoa</taxon>
        <taxon>Ecdysozoa</taxon>
        <taxon>Nematoda</taxon>
        <taxon>Chromadorea</taxon>
        <taxon>Rhabditida</taxon>
        <taxon>Tylenchina</taxon>
        <taxon>Panagrolaimomorpha</taxon>
        <taxon>Strongyloidoidea</taxon>
        <taxon>Steinernematidae</taxon>
        <taxon>Steinernema</taxon>
    </lineage>
</organism>
<evidence type="ECO:0000256" key="2">
    <source>
        <dbReference type="ARBA" id="ARBA00023157"/>
    </source>
</evidence>
<gene>
    <name evidence="4" type="ORF">L596_020289</name>
</gene>